<dbReference type="AlphaFoldDB" id="A0A0G4EKK5"/>
<evidence type="ECO:0000313" key="1">
    <source>
        <dbReference type="EMBL" id="CEL97975.1"/>
    </source>
</evidence>
<gene>
    <name evidence="1" type="ORF">Vbra_12422</name>
</gene>
<evidence type="ECO:0000313" key="2">
    <source>
        <dbReference type="Proteomes" id="UP000041254"/>
    </source>
</evidence>
<accession>A0A0G4EKK5</accession>
<dbReference type="InParanoid" id="A0A0G4EKK5"/>
<dbReference type="VEuPathDB" id="CryptoDB:Vbra_12422"/>
<protein>
    <submittedName>
        <fullName evidence="1">Uncharacterized protein</fullName>
    </submittedName>
</protein>
<name>A0A0G4EKK5_VITBC</name>
<sequence length="101" mass="11654">MFLSAPRLALYYGKKGILMPDKWCVRTMRASVAFVVFGDIYARWSYGIKNDKDTHAVLWPWWHERMNLQRAGIHPDCILPDRSNNPIKALNSQPITHGPMA</sequence>
<dbReference type="EMBL" id="CDMY01000260">
    <property type="protein sequence ID" value="CEL97975.1"/>
    <property type="molecule type" value="Genomic_DNA"/>
</dbReference>
<keyword evidence="2" id="KW-1185">Reference proteome</keyword>
<organism evidence="1 2">
    <name type="scientific">Vitrella brassicaformis (strain CCMP3155)</name>
    <dbReference type="NCBI Taxonomy" id="1169540"/>
    <lineage>
        <taxon>Eukaryota</taxon>
        <taxon>Sar</taxon>
        <taxon>Alveolata</taxon>
        <taxon>Colpodellida</taxon>
        <taxon>Vitrellaceae</taxon>
        <taxon>Vitrella</taxon>
    </lineage>
</organism>
<dbReference type="Proteomes" id="UP000041254">
    <property type="component" value="Unassembled WGS sequence"/>
</dbReference>
<reference evidence="1 2" key="1">
    <citation type="submission" date="2014-11" db="EMBL/GenBank/DDBJ databases">
        <authorList>
            <person name="Zhu J."/>
            <person name="Qi W."/>
            <person name="Song R."/>
        </authorList>
    </citation>
    <scope>NUCLEOTIDE SEQUENCE [LARGE SCALE GENOMIC DNA]</scope>
</reference>
<proteinExistence type="predicted"/>
<dbReference type="FunCoup" id="A0A0G4EKK5">
    <property type="interactions" value="6"/>
</dbReference>